<dbReference type="EMBL" id="JFFI01000167">
    <property type="protein sequence ID" value="KXH69064.1"/>
    <property type="molecule type" value="Genomic_DNA"/>
</dbReference>
<comment type="caution">
    <text evidence="6">The sequence shown here is derived from an EMBL/GenBank/DDBJ whole genome shotgun (WGS) entry which is preliminary data.</text>
</comment>
<keyword evidence="7" id="KW-1185">Reference proteome</keyword>
<organism evidence="6 7">
    <name type="scientific">Colletotrichum salicis</name>
    <dbReference type="NCBI Taxonomy" id="1209931"/>
    <lineage>
        <taxon>Eukaryota</taxon>
        <taxon>Fungi</taxon>
        <taxon>Dikarya</taxon>
        <taxon>Ascomycota</taxon>
        <taxon>Pezizomycotina</taxon>
        <taxon>Sordariomycetes</taxon>
        <taxon>Hypocreomycetidae</taxon>
        <taxon>Glomerellales</taxon>
        <taxon>Glomerellaceae</taxon>
        <taxon>Colletotrichum</taxon>
        <taxon>Colletotrichum acutatum species complex</taxon>
    </lineage>
</organism>
<evidence type="ECO:0000256" key="2">
    <source>
        <dbReference type="ARBA" id="ARBA00022617"/>
    </source>
</evidence>
<reference evidence="6 7" key="1">
    <citation type="submission" date="2014-02" db="EMBL/GenBank/DDBJ databases">
        <title>The genome sequence of Colletotrichum salicis CBS 607.94.</title>
        <authorList>
            <person name="Baroncelli R."/>
            <person name="Thon M.R."/>
        </authorList>
    </citation>
    <scope>NUCLEOTIDE SEQUENCE [LARGE SCALE GENOMIC DNA]</scope>
    <source>
        <strain evidence="6 7">CBS 607.94</strain>
    </source>
</reference>
<evidence type="ECO:0000313" key="7">
    <source>
        <dbReference type="Proteomes" id="UP000070121"/>
    </source>
</evidence>
<keyword evidence="3" id="KW-0479">Metal-binding</keyword>
<evidence type="ECO:0008006" key="8">
    <source>
        <dbReference type="Google" id="ProtNLM"/>
    </source>
</evidence>
<accession>A0A135V8L4</accession>
<keyword evidence="4" id="KW-0408">Iron</keyword>
<sequence length="367" mass="41069">MVLLLWFSSIIYSVFFHPPSRVPGPWLATFSEAWRSHKYFRWTWHQDVVLLHRKYGNVVRIAPNELSIVNEAALKALYGHGQKIVKGKWYDTWTISNMSMSFFAIRAIKTHQHLRSRVSSGYSMMAIQSMEPLIQDVANSMWQKMGGFADRNTPVRMDEWANYFAFDVVGSMALGGPIGFIEEGKDVDGVIHSIHDGFWLMANMGNMPLPNGMAFSRFVDWLEVSVDERYRNGLGFKQRDMLQLFIDAKDMSGQPVTKGDVMMEGVNILGAGADTTTISILATLGSLLLHPEAIIRLQAEIDEAYSSLGRGKTGGDIEFSESSKLPFLSAVIKESTRLHPSIQYQFPRVVGPGGLQLDDVAVPEGTI</sequence>
<dbReference type="OrthoDB" id="4837637at2759"/>
<dbReference type="PRINTS" id="PR00463">
    <property type="entry name" value="EP450I"/>
</dbReference>
<dbReference type="PANTHER" id="PTHR24305:SF166">
    <property type="entry name" value="CYTOCHROME P450 12A4, MITOCHONDRIAL-RELATED"/>
    <property type="match status" value="1"/>
</dbReference>
<name>A0A135V8L4_9PEZI</name>
<dbReference type="InterPro" id="IPR001128">
    <property type="entry name" value="Cyt_P450"/>
</dbReference>
<dbReference type="GO" id="GO:0005506">
    <property type="term" value="F:iron ion binding"/>
    <property type="evidence" value="ECO:0007669"/>
    <property type="project" value="InterPro"/>
</dbReference>
<dbReference type="InterPro" id="IPR036396">
    <property type="entry name" value="Cyt_P450_sf"/>
</dbReference>
<protein>
    <recommendedName>
        <fullName evidence="8">Cytochrome P450</fullName>
    </recommendedName>
</protein>
<dbReference type="AlphaFoldDB" id="A0A135V8L4"/>
<feature type="chain" id="PRO_5007805966" description="Cytochrome P450" evidence="5">
    <location>
        <begin position="17"/>
        <end position="367"/>
    </location>
</feature>
<dbReference type="PANTHER" id="PTHR24305">
    <property type="entry name" value="CYTOCHROME P450"/>
    <property type="match status" value="1"/>
</dbReference>
<evidence type="ECO:0000256" key="1">
    <source>
        <dbReference type="ARBA" id="ARBA00010617"/>
    </source>
</evidence>
<comment type="similarity">
    <text evidence="1">Belongs to the cytochrome P450 family.</text>
</comment>
<evidence type="ECO:0000256" key="5">
    <source>
        <dbReference type="SAM" id="SignalP"/>
    </source>
</evidence>
<dbReference type="InterPro" id="IPR002401">
    <property type="entry name" value="Cyt_P450_E_grp-I"/>
</dbReference>
<keyword evidence="2" id="KW-0349">Heme</keyword>
<dbReference type="GO" id="GO:0016705">
    <property type="term" value="F:oxidoreductase activity, acting on paired donors, with incorporation or reduction of molecular oxygen"/>
    <property type="evidence" value="ECO:0007669"/>
    <property type="project" value="InterPro"/>
</dbReference>
<dbReference type="Proteomes" id="UP000070121">
    <property type="component" value="Unassembled WGS sequence"/>
</dbReference>
<dbReference type="Gene3D" id="1.10.630.10">
    <property type="entry name" value="Cytochrome P450"/>
    <property type="match status" value="1"/>
</dbReference>
<evidence type="ECO:0000256" key="4">
    <source>
        <dbReference type="ARBA" id="ARBA00023004"/>
    </source>
</evidence>
<dbReference type="InterPro" id="IPR050121">
    <property type="entry name" value="Cytochrome_P450_monoxygenase"/>
</dbReference>
<dbReference type="GO" id="GO:0020037">
    <property type="term" value="F:heme binding"/>
    <property type="evidence" value="ECO:0007669"/>
    <property type="project" value="InterPro"/>
</dbReference>
<dbReference type="SUPFAM" id="SSF48264">
    <property type="entry name" value="Cytochrome P450"/>
    <property type="match status" value="1"/>
</dbReference>
<dbReference type="STRING" id="1209931.A0A135V8L4"/>
<feature type="signal peptide" evidence="5">
    <location>
        <begin position="1"/>
        <end position="16"/>
    </location>
</feature>
<keyword evidence="5" id="KW-0732">Signal</keyword>
<proteinExistence type="inferred from homology"/>
<dbReference type="Pfam" id="PF00067">
    <property type="entry name" value="p450"/>
    <property type="match status" value="1"/>
</dbReference>
<evidence type="ECO:0000256" key="3">
    <source>
        <dbReference type="ARBA" id="ARBA00022723"/>
    </source>
</evidence>
<dbReference type="GO" id="GO:0004497">
    <property type="term" value="F:monooxygenase activity"/>
    <property type="evidence" value="ECO:0007669"/>
    <property type="project" value="InterPro"/>
</dbReference>
<evidence type="ECO:0000313" key="6">
    <source>
        <dbReference type="EMBL" id="KXH69064.1"/>
    </source>
</evidence>
<gene>
    <name evidence="6" type="ORF">CSAL01_05399</name>
</gene>